<comment type="similarity">
    <text evidence="1">Belongs to the prephenate/arogenate dehydrogenase family.</text>
</comment>
<sequence length="373" mass="38124">MTLDPTSPALTRGPVRVVGTGLLGGSIGLAMSARGVDVLLSDPSPTAMALARDMGAGRVHAEVPDAAEPALVVVAAPPDVVADVVAAELQRWPGAVVTDVASVKGEPLRELRERGADLARYAGGHPMAGRERSGAVSARGDIFAGRPWAITAAPETEAAAVEAVRALALDCGAMPVEMPPEQHDVAVALVSHTPQVAASLVAARLREAPDVAVGLAGQGLRDVTRIAASDPALWVQILTGNAGPVAAVLRALRDDLDQVIGALEALAEDPAAPGARGLLARAIADGGLGRDRIPGKHGSAPTRYAPVLVVVPDAPGELARLLTDVGEEGVSVEDLRLEHSPGQRVALAEIAVLPAAAERLQHALRARGWTVPE</sequence>
<evidence type="ECO:0000256" key="1">
    <source>
        <dbReference type="ARBA" id="ARBA00007964"/>
    </source>
</evidence>
<proteinExistence type="inferred from homology"/>
<dbReference type="GO" id="GO:0006571">
    <property type="term" value="P:tyrosine biosynthetic process"/>
    <property type="evidence" value="ECO:0007669"/>
    <property type="project" value="InterPro"/>
</dbReference>
<dbReference type="Gene3D" id="1.10.3660.10">
    <property type="entry name" value="6-phosphogluconate dehydrogenase C-terminal like domain"/>
    <property type="match status" value="1"/>
</dbReference>
<dbReference type="SUPFAM" id="SSF51735">
    <property type="entry name" value="NAD(P)-binding Rossmann-fold domains"/>
    <property type="match status" value="1"/>
</dbReference>
<keyword evidence="3" id="KW-0057">Aromatic amino acid biosynthesis</keyword>
<evidence type="ECO:0000259" key="5">
    <source>
        <dbReference type="PROSITE" id="PS51176"/>
    </source>
</evidence>
<dbReference type="Gene3D" id="3.40.50.720">
    <property type="entry name" value="NAD(P)-binding Rossmann-like Domain"/>
    <property type="match status" value="1"/>
</dbReference>
<keyword evidence="2" id="KW-0560">Oxidoreductase</keyword>
<dbReference type="InterPro" id="IPR036291">
    <property type="entry name" value="NAD(P)-bd_dom_sf"/>
</dbReference>
<protein>
    <submittedName>
        <fullName evidence="6">Prephenate dehydrogenase</fullName>
    </submittedName>
</protein>
<dbReference type="GO" id="GO:0070403">
    <property type="term" value="F:NAD+ binding"/>
    <property type="evidence" value="ECO:0007669"/>
    <property type="project" value="InterPro"/>
</dbReference>
<name>A0A2S6IC76_9ACTN</name>
<dbReference type="InterPro" id="IPR050812">
    <property type="entry name" value="Preph/Arog_dehydrog"/>
</dbReference>
<dbReference type="Pfam" id="PF02153">
    <property type="entry name" value="PDH_N"/>
    <property type="match status" value="1"/>
</dbReference>
<evidence type="ECO:0000256" key="3">
    <source>
        <dbReference type="ARBA" id="ARBA00023141"/>
    </source>
</evidence>
<dbReference type="AlphaFoldDB" id="A0A2S6IC76"/>
<keyword evidence="7" id="KW-1185">Reference proteome</keyword>
<gene>
    <name evidence="6" type="ORF">CLV92_12228</name>
</gene>
<dbReference type="InterPro" id="IPR003099">
    <property type="entry name" value="Prephen_DH"/>
</dbReference>
<dbReference type="RefSeq" id="WP_104435745.1">
    <property type="nucleotide sequence ID" value="NZ_PTJD01000022.1"/>
</dbReference>
<evidence type="ECO:0000313" key="6">
    <source>
        <dbReference type="EMBL" id="PPK90852.1"/>
    </source>
</evidence>
<dbReference type="NCBIfam" id="NF005111">
    <property type="entry name" value="PRK06545.2-3"/>
    <property type="match status" value="1"/>
</dbReference>
<dbReference type="GO" id="GO:0004665">
    <property type="term" value="F:prephenate dehydrogenase (NADP+) activity"/>
    <property type="evidence" value="ECO:0007669"/>
    <property type="project" value="InterPro"/>
</dbReference>
<dbReference type="EMBL" id="PTJD01000022">
    <property type="protein sequence ID" value="PPK90852.1"/>
    <property type="molecule type" value="Genomic_DNA"/>
</dbReference>
<dbReference type="PANTHER" id="PTHR21363:SF0">
    <property type="entry name" value="PREPHENATE DEHYDROGENASE [NADP(+)]"/>
    <property type="match status" value="1"/>
</dbReference>
<dbReference type="InterPro" id="IPR045865">
    <property type="entry name" value="ACT-like_dom_sf"/>
</dbReference>
<comment type="caution">
    <text evidence="6">The sequence shown here is derived from an EMBL/GenBank/DDBJ whole genome shotgun (WGS) entry which is preliminary data.</text>
</comment>
<evidence type="ECO:0000256" key="4">
    <source>
        <dbReference type="ARBA" id="ARBA00029440"/>
    </source>
</evidence>
<dbReference type="InterPro" id="IPR046826">
    <property type="entry name" value="PDH_N"/>
</dbReference>
<evidence type="ECO:0000313" key="7">
    <source>
        <dbReference type="Proteomes" id="UP000239485"/>
    </source>
</evidence>
<dbReference type="OrthoDB" id="9802008at2"/>
<dbReference type="InterPro" id="IPR008927">
    <property type="entry name" value="6-PGluconate_DH-like_C_sf"/>
</dbReference>
<dbReference type="SUPFAM" id="SSF48179">
    <property type="entry name" value="6-phosphogluconate dehydrogenase C-terminal domain-like"/>
    <property type="match status" value="1"/>
</dbReference>
<dbReference type="NCBIfam" id="NF005112">
    <property type="entry name" value="PRK06545.2-4"/>
    <property type="match status" value="1"/>
</dbReference>
<dbReference type="SUPFAM" id="SSF55021">
    <property type="entry name" value="ACT-like"/>
    <property type="match status" value="1"/>
</dbReference>
<dbReference type="PANTHER" id="PTHR21363">
    <property type="entry name" value="PREPHENATE DEHYDROGENASE"/>
    <property type="match status" value="1"/>
</dbReference>
<keyword evidence="3" id="KW-0028">Amino-acid biosynthesis</keyword>
<dbReference type="InterPro" id="IPR046825">
    <property type="entry name" value="PDH_C"/>
</dbReference>
<dbReference type="GO" id="GO:0008977">
    <property type="term" value="F:prephenate dehydrogenase (NAD+) activity"/>
    <property type="evidence" value="ECO:0007669"/>
    <property type="project" value="InterPro"/>
</dbReference>
<evidence type="ECO:0000256" key="2">
    <source>
        <dbReference type="ARBA" id="ARBA00023002"/>
    </source>
</evidence>
<dbReference type="Pfam" id="PF20463">
    <property type="entry name" value="PDH_C"/>
    <property type="match status" value="1"/>
</dbReference>
<dbReference type="Proteomes" id="UP000239485">
    <property type="component" value="Unassembled WGS sequence"/>
</dbReference>
<feature type="domain" description="Prephenate/arogenate dehydrogenase" evidence="5">
    <location>
        <begin position="13"/>
        <end position="296"/>
    </location>
</feature>
<comment type="pathway">
    <text evidence="4">Amino-acid biosynthesis.</text>
</comment>
<reference evidence="6 7" key="1">
    <citation type="submission" date="2018-02" db="EMBL/GenBank/DDBJ databases">
        <title>Genomic Encyclopedia of Archaeal and Bacterial Type Strains, Phase II (KMG-II): from individual species to whole genera.</title>
        <authorList>
            <person name="Goeker M."/>
        </authorList>
    </citation>
    <scope>NUCLEOTIDE SEQUENCE [LARGE SCALE GENOMIC DNA]</scope>
    <source>
        <strain evidence="6 7">DSM 22857</strain>
    </source>
</reference>
<dbReference type="PROSITE" id="PS51176">
    <property type="entry name" value="PDH_ADH"/>
    <property type="match status" value="1"/>
</dbReference>
<accession>A0A2S6IC76</accession>
<organism evidence="6 7">
    <name type="scientific">Kineococcus xinjiangensis</name>
    <dbReference type="NCBI Taxonomy" id="512762"/>
    <lineage>
        <taxon>Bacteria</taxon>
        <taxon>Bacillati</taxon>
        <taxon>Actinomycetota</taxon>
        <taxon>Actinomycetes</taxon>
        <taxon>Kineosporiales</taxon>
        <taxon>Kineosporiaceae</taxon>
        <taxon>Kineococcus</taxon>
    </lineage>
</organism>